<dbReference type="GO" id="GO:0005524">
    <property type="term" value="F:ATP binding"/>
    <property type="evidence" value="ECO:0007669"/>
    <property type="project" value="UniProtKB-UniRule"/>
</dbReference>
<comment type="caution">
    <text evidence="11">Lacks conserved residue(s) required for the propagation of feature annotation.</text>
</comment>
<dbReference type="Pfam" id="PF01202">
    <property type="entry name" value="SKI"/>
    <property type="match status" value="1"/>
</dbReference>
<evidence type="ECO:0000256" key="7">
    <source>
        <dbReference type="ARBA" id="ARBA00022777"/>
    </source>
</evidence>
<reference evidence="12" key="2">
    <citation type="submission" date="2021-04" db="EMBL/GenBank/DDBJ databases">
        <authorList>
            <person name="Gilroy R."/>
        </authorList>
    </citation>
    <scope>NUCLEOTIDE SEQUENCE</scope>
    <source>
        <strain evidence="12">CHK185-1770</strain>
    </source>
</reference>
<comment type="similarity">
    <text evidence="2 11">Belongs to the shikimate kinase family.</text>
</comment>
<dbReference type="GO" id="GO:0000287">
    <property type="term" value="F:magnesium ion binding"/>
    <property type="evidence" value="ECO:0007669"/>
    <property type="project" value="UniProtKB-UniRule"/>
</dbReference>
<comment type="catalytic activity">
    <reaction evidence="10 11">
        <text>shikimate + ATP = 3-phosphoshikimate + ADP + H(+)</text>
        <dbReference type="Rhea" id="RHEA:13121"/>
        <dbReference type="ChEBI" id="CHEBI:15378"/>
        <dbReference type="ChEBI" id="CHEBI:30616"/>
        <dbReference type="ChEBI" id="CHEBI:36208"/>
        <dbReference type="ChEBI" id="CHEBI:145989"/>
        <dbReference type="ChEBI" id="CHEBI:456216"/>
        <dbReference type="EC" id="2.7.1.71"/>
    </reaction>
</comment>
<evidence type="ECO:0000313" key="13">
    <source>
        <dbReference type="Proteomes" id="UP000826793"/>
    </source>
</evidence>
<dbReference type="PANTHER" id="PTHR21087:SF16">
    <property type="entry name" value="SHIKIMATE KINASE 1, CHLOROPLASTIC"/>
    <property type="match status" value="1"/>
</dbReference>
<name>A0A9D2SFU3_9FIRM</name>
<dbReference type="HAMAP" id="MF_00109">
    <property type="entry name" value="Shikimate_kinase"/>
    <property type="match status" value="1"/>
</dbReference>
<comment type="pathway">
    <text evidence="1 11">Metabolic intermediate biosynthesis; chorismate biosynthesis; chorismate from D-erythrose 4-phosphate and phosphoenolpyruvate: step 5/7.</text>
</comment>
<feature type="binding site" evidence="11">
    <location>
        <position position="95"/>
    </location>
    <ligand>
        <name>substrate</name>
    </ligand>
</feature>
<feature type="binding site" evidence="11">
    <location>
        <position position="49"/>
    </location>
    <ligand>
        <name>substrate</name>
    </ligand>
</feature>
<feature type="binding site" evidence="11">
    <location>
        <position position="134"/>
    </location>
    <ligand>
        <name>ATP</name>
        <dbReference type="ChEBI" id="CHEBI:30616"/>
    </ligand>
</feature>
<evidence type="ECO:0000256" key="5">
    <source>
        <dbReference type="ARBA" id="ARBA00022679"/>
    </source>
</evidence>
<evidence type="ECO:0000313" key="12">
    <source>
        <dbReference type="EMBL" id="HJB98161.1"/>
    </source>
</evidence>
<dbReference type="InterPro" id="IPR031322">
    <property type="entry name" value="Shikimate/glucono_kinase"/>
</dbReference>
<keyword evidence="4 11" id="KW-0028">Amino-acid biosynthesis</keyword>
<dbReference type="PROSITE" id="PS01128">
    <property type="entry name" value="SHIKIMATE_KINASE"/>
    <property type="match status" value="1"/>
</dbReference>
<evidence type="ECO:0000256" key="4">
    <source>
        <dbReference type="ARBA" id="ARBA00022605"/>
    </source>
</evidence>
<dbReference type="PRINTS" id="PR01100">
    <property type="entry name" value="SHIKIMTKNASE"/>
</dbReference>
<keyword evidence="11" id="KW-0963">Cytoplasm</keyword>
<evidence type="ECO:0000256" key="8">
    <source>
        <dbReference type="ARBA" id="ARBA00022840"/>
    </source>
</evidence>
<dbReference type="InterPro" id="IPR023000">
    <property type="entry name" value="Shikimate_kinase_CS"/>
</dbReference>
<comment type="subcellular location">
    <subcellularLocation>
        <location evidence="11">Cytoplasm</location>
    </subcellularLocation>
</comment>
<evidence type="ECO:0000256" key="3">
    <source>
        <dbReference type="ARBA" id="ARBA00012154"/>
    </source>
</evidence>
<keyword evidence="11" id="KW-0479">Metal-binding</keyword>
<feature type="binding site" evidence="11">
    <location>
        <position position="73"/>
    </location>
    <ligand>
        <name>substrate</name>
    </ligand>
</feature>
<sequence>MNYEKGRNSTENRPPQGGNLILCGFMGCGKTSVGRRVAKLMERRFCDLDQWIEQQAGMTVSQIFDREGELGFRLREAQAVALIASQKGLVVASGGGTVLYPANVECFHRLGGTILFLDVPVAALQERLKRDKRRPLLQVPNRRQVIAELYEKRVPLYQAAADVTIDAGAPPLVVAKRIAQRFS</sequence>
<dbReference type="GO" id="GO:0009423">
    <property type="term" value="P:chorismate biosynthetic process"/>
    <property type="evidence" value="ECO:0007669"/>
    <property type="project" value="UniProtKB-UniRule"/>
</dbReference>
<dbReference type="Gene3D" id="3.40.50.300">
    <property type="entry name" value="P-loop containing nucleotide triphosphate hydrolases"/>
    <property type="match status" value="1"/>
</dbReference>
<comment type="cofactor">
    <cofactor evidence="11">
        <name>Mg(2+)</name>
        <dbReference type="ChEBI" id="CHEBI:18420"/>
    </cofactor>
    <text evidence="11">Binds 1 Mg(2+) ion per subunit.</text>
</comment>
<evidence type="ECO:0000256" key="10">
    <source>
        <dbReference type="ARBA" id="ARBA00048567"/>
    </source>
</evidence>
<feature type="binding site" evidence="11">
    <location>
        <begin position="27"/>
        <end position="32"/>
    </location>
    <ligand>
        <name>ATP</name>
        <dbReference type="ChEBI" id="CHEBI:30616"/>
    </ligand>
</feature>
<dbReference type="InterPro" id="IPR000623">
    <property type="entry name" value="Shikimate_kinase/TSH1"/>
</dbReference>
<dbReference type="GO" id="GO:0008652">
    <property type="term" value="P:amino acid biosynthetic process"/>
    <property type="evidence" value="ECO:0007669"/>
    <property type="project" value="UniProtKB-KW"/>
</dbReference>
<dbReference type="PANTHER" id="PTHR21087">
    <property type="entry name" value="SHIKIMATE KINASE"/>
    <property type="match status" value="1"/>
</dbReference>
<protein>
    <recommendedName>
        <fullName evidence="3 11">Shikimate kinase</fullName>
        <shortName evidence="11">SK</shortName>
        <ecNumber evidence="3 11">2.7.1.71</ecNumber>
    </recommendedName>
</protein>
<feature type="binding site" evidence="11">
    <location>
        <position position="31"/>
    </location>
    <ligand>
        <name>Mg(2+)</name>
        <dbReference type="ChEBI" id="CHEBI:18420"/>
    </ligand>
</feature>
<organism evidence="12 13">
    <name type="scientific">Candidatus Acutalibacter pullicola</name>
    <dbReference type="NCBI Taxonomy" id="2838417"/>
    <lineage>
        <taxon>Bacteria</taxon>
        <taxon>Bacillati</taxon>
        <taxon>Bacillota</taxon>
        <taxon>Clostridia</taxon>
        <taxon>Eubacteriales</taxon>
        <taxon>Acutalibacteraceae</taxon>
        <taxon>Acutalibacter</taxon>
    </lineage>
</organism>
<dbReference type="InterPro" id="IPR027417">
    <property type="entry name" value="P-loop_NTPase"/>
</dbReference>
<dbReference type="PROSITE" id="PS51257">
    <property type="entry name" value="PROKAR_LIPOPROTEIN"/>
    <property type="match status" value="1"/>
</dbReference>
<comment type="function">
    <text evidence="11">Catalyzes the specific phosphorylation of the 3-hydroxyl group of shikimic acid using ATP as a cosubstrate.</text>
</comment>
<dbReference type="GO" id="GO:0005829">
    <property type="term" value="C:cytosol"/>
    <property type="evidence" value="ECO:0007669"/>
    <property type="project" value="TreeGrafter"/>
</dbReference>
<dbReference type="CDD" id="cd00464">
    <property type="entry name" value="SK"/>
    <property type="match status" value="1"/>
</dbReference>
<proteinExistence type="inferred from homology"/>
<comment type="caution">
    <text evidence="12">The sequence shown here is derived from an EMBL/GenBank/DDBJ whole genome shotgun (WGS) entry which is preliminary data.</text>
</comment>
<evidence type="ECO:0000256" key="6">
    <source>
        <dbReference type="ARBA" id="ARBA00022741"/>
    </source>
</evidence>
<dbReference type="SUPFAM" id="SSF52540">
    <property type="entry name" value="P-loop containing nucleoside triphosphate hydrolases"/>
    <property type="match status" value="1"/>
</dbReference>
<feature type="binding site" evidence="11">
    <location>
        <position position="153"/>
    </location>
    <ligand>
        <name>substrate</name>
    </ligand>
</feature>
<gene>
    <name evidence="11" type="primary">aroK</name>
    <name evidence="12" type="ORF">H9710_06240</name>
</gene>
<dbReference type="EMBL" id="DWXG01000049">
    <property type="protein sequence ID" value="HJB98161.1"/>
    <property type="molecule type" value="Genomic_DNA"/>
</dbReference>
<keyword evidence="7 11" id="KW-0418">Kinase</keyword>
<dbReference type="GO" id="GO:0004765">
    <property type="term" value="F:shikimate kinase activity"/>
    <property type="evidence" value="ECO:0007669"/>
    <property type="project" value="UniProtKB-UniRule"/>
</dbReference>
<comment type="subunit">
    <text evidence="11">Monomer.</text>
</comment>
<evidence type="ECO:0000256" key="1">
    <source>
        <dbReference type="ARBA" id="ARBA00004842"/>
    </source>
</evidence>
<dbReference type="AlphaFoldDB" id="A0A9D2SFU3"/>
<keyword evidence="8 11" id="KW-0067">ATP-binding</keyword>
<evidence type="ECO:0000256" key="9">
    <source>
        <dbReference type="ARBA" id="ARBA00023141"/>
    </source>
</evidence>
<evidence type="ECO:0000256" key="11">
    <source>
        <dbReference type="HAMAP-Rule" id="MF_00109"/>
    </source>
</evidence>
<keyword evidence="5 11" id="KW-0808">Transferase</keyword>
<keyword evidence="6 11" id="KW-0547">Nucleotide-binding</keyword>
<evidence type="ECO:0000256" key="2">
    <source>
        <dbReference type="ARBA" id="ARBA00006997"/>
    </source>
</evidence>
<dbReference type="GO" id="GO:0009073">
    <property type="term" value="P:aromatic amino acid family biosynthetic process"/>
    <property type="evidence" value="ECO:0007669"/>
    <property type="project" value="UniProtKB-KW"/>
</dbReference>
<keyword evidence="9 11" id="KW-0057">Aromatic amino acid biosynthesis</keyword>
<keyword evidence="11" id="KW-0460">Magnesium</keyword>
<dbReference type="EC" id="2.7.1.71" evidence="3 11"/>
<reference evidence="12" key="1">
    <citation type="journal article" date="2021" name="PeerJ">
        <title>Extensive microbial diversity within the chicken gut microbiome revealed by metagenomics and culture.</title>
        <authorList>
            <person name="Gilroy R."/>
            <person name="Ravi A."/>
            <person name="Getino M."/>
            <person name="Pursley I."/>
            <person name="Horton D.L."/>
            <person name="Alikhan N.F."/>
            <person name="Baker D."/>
            <person name="Gharbi K."/>
            <person name="Hall N."/>
            <person name="Watson M."/>
            <person name="Adriaenssens E.M."/>
            <person name="Foster-Nyarko E."/>
            <person name="Jarju S."/>
            <person name="Secka A."/>
            <person name="Antonio M."/>
            <person name="Oren A."/>
            <person name="Chaudhuri R.R."/>
            <person name="La Ragione R."/>
            <person name="Hildebrand F."/>
            <person name="Pallen M.J."/>
        </authorList>
    </citation>
    <scope>NUCLEOTIDE SEQUENCE</scope>
    <source>
        <strain evidence="12">CHK185-1770</strain>
    </source>
</reference>
<accession>A0A9D2SFU3</accession>
<dbReference type="Proteomes" id="UP000826793">
    <property type="component" value="Unassembled WGS sequence"/>
</dbReference>